<organism evidence="1 2">
    <name type="scientific">Tannerella sp. oral taxon BU063 isolate Cell 1/3</name>
    <dbReference type="NCBI Taxonomy" id="1411022"/>
    <lineage>
        <taxon>Bacteria</taxon>
        <taxon>Pseudomonadati</taxon>
        <taxon>Bacteroidota</taxon>
        <taxon>Bacteroidia</taxon>
        <taxon>Bacteroidales</taxon>
        <taxon>Tannerellaceae</taxon>
        <taxon>Tannerella</taxon>
    </lineage>
</organism>
<reference evidence="1 2" key="1">
    <citation type="submission" date="2013-11" db="EMBL/GenBank/DDBJ databases">
        <title>Single cell genomics of uncultured Tannerella BU063 (oral taxon 286).</title>
        <authorList>
            <person name="Beall C.J."/>
            <person name="Campbell A.G."/>
            <person name="Griffen A.L."/>
            <person name="Podar M."/>
            <person name="Leys E.J."/>
        </authorList>
    </citation>
    <scope>NUCLEOTIDE SEQUENCE [LARGE SCALE GENOMIC DNA]</scope>
    <source>
        <strain evidence="1">Cell 1/3</strain>
    </source>
</reference>
<dbReference type="EMBL" id="AYYE01001136">
    <property type="protein sequence ID" value="ETK06793.1"/>
    <property type="molecule type" value="Genomic_DNA"/>
</dbReference>
<evidence type="ECO:0000313" key="2">
    <source>
        <dbReference type="Proteomes" id="UP000034982"/>
    </source>
</evidence>
<accession>W2CID7</accession>
<proteinExistence type="predicted"/>
<dbReference type="AlphaFoldDB" id="W2CID7"/>
<name>W2CID7_9BACT</name>
<protein>
    <submittedName>
        <fullName evidence="1">Uncharacterized protein</fullName>
    </submittedName>
</protein>
<dbReference type="PATRIC" id="fig|1411022.3.peg.1213"/>
<sequence>MTNMDSALMKFLLEDYPRHRGKAPEKVVPPRREEPHRGTFEIRDQQERIIQEPNAGVSVIRWQGEPVEVIDFEGYIKQFGEEGVLRCDFVISPVAGDAFTVFNELTESEGQYIEKKQLHAWGQLAASIERFYEIGNLLDDYQKKVALFSYRLTDEPQGHLVMETRGKFRKPQAVVRNIFRHELLPHGFLFERRLYPEPYLIP</sequence>
<gene>
    <name evidence="1" type="ORF">T230_10540</name>
</gene>
<evidence type="ECO:0000313" key="1">
    <source>
        <dbReference type="EMBL" id="ETK06793.1"/>
    </source>
</evidence>
<dbReference type="Proteomes" id="UP000034982">
    <property type="component" value="Unassembled WGS sequence"/>
</dbReference>
<comment type="caution">
    <text evidence="1">The sequence shown here is derived from an EMBL/GenBank/DDBJ whole genome shotgun (WGS) entry which is preliminary data.</text>
</comment>